<reference evidence="2" key="1">
    <citation type="journal article" date="2014" name="Int. J. Syst. Evol. Microbiol.">
        <title>Complete genome sequence of Corynebacterium casei LMG S-19264T (=DSM 44701T), isolated from a smear-ripened cheese.</title>
        <authorList>
            <consortium name="US DOE Joint Genome Institute (JGI-PGF)"/>
            <person name="Walter F."/>
            <person name="Albersmeier A."/>
            <person name="Kalinowski J."/>
            <person name="Ruckert C."/>
        </authorList>
    </citation>
    <scope>NUCLEOTIDE SEQUENCE</scope>
    <source>
        <strain evidence="2">CGMCC 1.12785</strain>
    </source>
</reference>
<feature type="compositionally biased region" description="Acidic residues" evidence="1">
    <location>
        <begin position="73"/>
        <end position="87"/>
    </location>
</feature>
<proteinExistence type="predicted"/>
<evidence type="ECO:0000313" key="3">
    <source>
        <dbReference type="Proteomes" id="UP000616114"/>
    </source>
</evidence>
<comment type="caution">
    <text evidence="2">The sequence shown here is derived from an EMBL/GenBank/DDBJ whole genome shotgun (WGS) entry which is preliminary data.</text>
</comment>
<gene>
    <name evidence="2" type="ORF">GCM10011333_00570</name>
</gene>
<dbReference type="AlphaFoldDB" id="A0A8J2TTT8"/>
<evidence type="ECO:0000313" key="2">
    <source>
        <dbReference type="EMBL" id="GGA01940.1"/>
    </source>
</evidence>
<reference evidence="2" key="2">
    <citation type="submission" date="2020-09" db="EMBL/GenBank/DDBJ databases">
        <authorList>
            <person name="Sun Q."/>
            <person name="Zhou Y."/>
        </authorList>
    </citation>
    <scope>NUCLEOTIDE SEQUENCE</scope>
    <source>
        <strain evidence="2">CGMCC 1.12785</strain>
    </source>
</reference>
<organism evidence="2 3">
    <name type="scientific">Sediminivirga luteola</name>
    <dbReference type="NCBI Taxonomy" id="1774748"/>
    <lineage>
        <taxon>Bacteria</taxon>
        <taxon>Bacillati</taxon>
        <taxon>Actinomycetota</taxon>
        <taxon>Actinomycetes</taxon>
        <taxon>Micrococcales</taxon>
        <taxon>Brevibacteriaceae</taxon>
        <taxon>Sediminivirga</taxon>
    </lineage>
</organism>
<protein>
    <submittedName>
        <fullName evidence="2">Uncharacterized protein</fullName>
    </submittedName>
</protein>
<name>A0A8J2TTT8_9MICO</name>
<dbReference type="RefSeq" id="WP_188548926.1">
    <property type="nucleotide sequence ID" value="NZ_BMFY01000001.1"/>
</dbReference>
<feature type="region of interest" description="Disordered" evidence="1">
    <location>
        <begin position="49"/>
        <end position="98"/>
    </location>
</feature>
<sequence length="222" mass="23464">MPKSVYIRRRIIVGALALLVLAGLVTGGVFAVRGVIGLIQGTGAEPVAEADAAGEAQAGEQSAEATPEPSPEPGEDEGEAGDGEAAEPTETCAEDSVQVTARTDKGEYAEGENPALELVVATDAEQACLIDVGTAQQEFIVNRDGEQVWSSADCYDVDADRDTARVMEPFEPEQERRAVMEWPRIPSEQGCPAVDEEAGPGEYELVVVLGRTESEPVSFTLE</sequence>
<feature type="compositionally biased region" description="Low complexity" evidence="1">
    <location>
        <begin position="49"/>
        <end position="67"/>
    </location>
</feature>
<evidence type="ECO:0000256" key="1">
    <source>
        <dbReference type="SAM" id="MobiDB-lite"/>
    </source>
</evidence>
<dbReference type="Proteomes" id="UP000616114">
    <property type="component" value="Unassembled WGS sequence"/>
</dbReference>
<accession>A0A8J2TTT8</accession>
<keyword evidence="3" id="KW-1185">Reference proteome</keyword>
<dbReference type="EMBL" id="BMFY01000001">
    <property type="protein sequence ID" value="GGA01940.1"/>
    <property type="molecule type" value="Genomic_DNA"/>
</dbReference>